<dbReference type="SUPFAM" id="SSF56112">
    <property type="entry name" value="Protein kinase-like (PK-like)"/>
    <property type="match status" value="1"/>
</dbReference>
<keyword evidence="2 11" id="KW-0723">Serine/threonine-protein kinase</keyword>
<dbReference type="SMART" id="SM00220">
    <property type="entry name" value="S_TKc"/>
    <property type="match status" value="1"/>
</dbReference>
<keyword evidence="4 7" id="KW-0547">Nucleotide-binding</keyword>
<dbReference type="STRING" id="502025.Hoch_0087"/>
<evidence type="ECO:0000256" key="1">
    <source>
        <dbReference type="ARBA" id="ARBA00012513"/>
    </source>
</evidence>
<protein>
    <recommendedName>
        <fullName evidence="1">non-specific serine/threonine protein kinase</fullName>
        <ecNumber evidence="1">2.7.11.1</ecNumber>
    </recommendedName>
</protein>
<keyword evidence="9" id="KW-0812">Transmembrane</keyword>
<dbReference type="PROSITE" id="PS00108">
    <property type="entry name" value="PROTEIN_KINASE_ST"/>
    <property type="match status" value="1"/>
</dbReference>
<dbReference type="PROSITE" id="PS50011">
    <property type="entry name" value="PROTEIN_KINASE_DOM"/>
    <property type="match status" value="1"/>
</dbReference>
<evidence type="ECO:0000256" key="9">
    <source>
        <dbReference type="SAM" id="Phobius"/>
    </source>
</evidence>
<dbReference type="Gene3D" id="2.60.120.380">
    <property type="match status" value="2"/>
</dbReference>
<evidence type="ECO:0000313" key="12">
    <source>
        <dbReference type="Proteomes" id="UP000001880"/>
    </source>
</evidence>
<feature type="domain" description="Protein kinase" evidence="10">
    <location>
        <begin position="82"/>
        <end position="352"/>
    </location>
</feature>
<evidence type="ECO:0000256" key="8">
    <source>
        <dbReference type="SAM" id="MobiDB-lite"/>
    </source>
</evidence>
<proteinExistence type="predicted"/>
<dbReference type="GO" id="GO:0005524">
    <property type="term" value="F:ATP binding"/>
    <property type="evidence" value="ECO:0007669"/>
    <property type="project" value="UniProtKB-UniRule"/>
</dbReference>
<dbReference type="OrthoDB" id="5479448at2"/>
<dbReference type="EMBL" id="CP001804">
    <property type="protein sequence ID" value="ACY12728.1"/>
    <property type="molecule type" value="Genomic_DNA"/>
</dbReference>
<name>D0LGI2_HALO1</name>
<feature type="transmembrane region" description="Helical" evidence="9">
    <location>
        <begin position="423"/>
        <end position="442"/>
    </location>
</feature>
<feature type="binding site" evidence="7">
    <location>
        <position position="111"/>
    </location>
    <ligand>
        <name>ATP</name>
        <dbReference type="ChEBI" id="CHEBI:30616"/>
    </ligand>
</feature>
<evidence type="ECO:0000256" key="5">
    <source>
        <dbReference type="ARBA" id="ARBA00022777"/>
    </source>
</evidence>
<dbReference type="EC" id="2.7.11.1" evidence="1"/>
<dbReference type="FunFam" id="1.10.510.10:FF:000021">
    <property type="entry name" value="Serine/threonine protein kinase"/>
    <property type="match status" value="1"/>
</dbReference>
<dbReference type="GO" id="GO:0004674">
    <property type="term" value="F:protein serine/threonine kinase activity"/>
    <property type="evidence" value="ECO:0007669"/>
    <property type="project" value="UniProtKB-KW"/>
</dbReference>
<keyword evidence="9" id="KW-1133">Transmembrane helix</keyword>
<dbReference type="AlphaFoldDB" id="D0LGI2"/>
<dbReference type="Gene3D" id="3.30.200.20">
    <property type="entry name" value="Phosphorylase Kinase, domain 1"/>
    <property type="match status" value="1"/>
</dbReference>
<evidence type="ECO:0000256" key="3">
    <source>
        <dbReference type="ARBA" id="ARBA00022679"/>
    </source>
</evidence>
<evidence type="ECO:0000256" key="7">
    <source>
        <dbReference type="PROSITE-ProRule" id="PRU10141"/>
    </source>
</evidence>
<dbReference type="InterPro" id="IPR008271">
    <property type="entry name" value="Ser/Thr_kinase_AS"/>
</dbReference>
<accession>D0LGI2</accession>
<dbReference type="InterPro" id="IPR011009">
    <property type="entry name" value="Kinase-like_dom_sf"/>
</dbReference>
<dbReference type="HOGENOM" id="CLU_462063_0_0_7"/>
<evidence type="ECO:0000256" key="6">
    <source>
        <dbReference type="ARBA" id="ARBA00022840"/>
    </source>
</evidence>
<evidence type="ECO:0000259" key="10">
    <source>
        <dbReference type="PROSITE" id="PS50011"/>
    </source>
</evidence>
<dbReference type="PANTHER" id="PTHR43289">
    <property type="entry name" value="MITOGEN-ACTIVATED PROTEIN KINASE KINASE KINASE 20-RELATED"/>
    <property type="match status" value="1"/>
</dbReference>
<evidence type="ECO:0000256" key="4">
    <source>
        <dbReference type="ARBA" id="ARBA00022741"/>
    </source>
</evidence>
<reference evidence="11 12" key="1">
    <citation type="journal article" date="2010" name="Stand. Genomic Sci.">
        <title>Complete genome sequence of Haliangium ochraceum type strain (SMP-2).</title>
        <authorList>
            <consortium name="US DOE Joint Genome Institute (JGI-PGF)"/>
            <person name="Ivanova N."/>
            <person name="Daum C."/>
            <person name="Lang E."/>
            <person name="Abt B."/>
            <person name="Kopitz M."/>
            <person name="Saunders E."/>
            <person name="Lapidus A."/>
            <person name="Lucas S."/>
            <person name="Glavina Del Rio T."/>
            <person name="Nolan M."/>
            <person name="Tice H."/>
            <person name="Copeland A."/>
            <person name="Cheng J.F."/>
            <person name="Chen F."/>
            <person name="Bruce D."/>
            <person name="Goodwin L."/>
            <person name="Pitluck S."/>
            <person name="Mavromatis K."/>
            <person name="Pati A."/>
            <person name="Mikhailova N."/>
            <person name="Chen A."/>
            <person name="Palaniappan K."/>
            <person name="Land M."/>
            <person name="Hauser L."/>
            <person name="Chang Y.J."/>
            <person name="Jeffries C.D."/>
            <person name="Detter J.C."/>
            <person name="Brettin T."/>
            <person name="Rohde M."/>
            <person name="Goker M."/>
            <person name="Bristow J."/>
            <person name="Markowitz V."/>
            <person name="Eisen J.A."/>
            <person name="Hugenholtz P."/>
            <person name="Kyrpides N.C."/>
            <person name="Klenk H.P."/>
        </authorList>
    </citation>
    <scope>NUCLEOTIDE SEQUENCE [LARGE SCALE GENOMIC DNA]</scope>
    <source>
        <strain evidence="12">DSM 14365 / CIP 107738 / JCM 11303 / AJ 13395 / SMP-2</strain>
    </source>
</reference>
<dbReference type="PROSITE" id="PS00107">
    <property type="entry name" value="PROTEIN_KINASE_ATP"/>
    <property type="match status" value="1"/>
</dbReference>
<dbReference type="Proteomes" id="UP000001880">
    <property type="component" value="Chromosome"/>
</dbReference>
<organism evidence="11 12">
    <name type="scientific">Haliangium ochraceum (strain DSM 14365 / JCM 11303 / SMP-2)</name>
    <dbReference type="NCBI Taxonomy" id="502025"/>
    <lineage>
        <taxon>Bacteria</taxon>
        <taxon>Pseudomonadati</taxon>
        <taxon>Myxococcota</taxon>
        <taxon>Polyangia</taxon>
        <taxon>Haliangiales</taxon>
        <taxon>Kofleriaceae</taxon>
        <taxon>Haliangium</taxon>
    </lineage>
</organism>
<keyword evidence="12" id="KW-1185">Reference proteome</keyword>
<sequence length="700" mass="76992">MSSPERTYLCRRCDASFTTPSRFCGRCGAAMDAPLDAAGDPSASPALQLAVTAADVDPLLAPQRRASDVQDRWLGRLVDDRYRVLESIGRGGMGAVYKIEHVRMGKIAAMKVLRPEYSREPAVIERFRREAAAVSRLTHPNTVQVFDFGSAHGALYLVMEFVRGPDLNALLKRDGPMPFGRVAPMLAQICAALDEAHAQGIVHRDLKPENVLVTRTHRGRDFVKVLDFGLAKLGAGEERSDVTDRGAIIGTPYYMSPEQIRGEPVDARTDIYALGAMLYRMLTGTYAFSAGTPVGVLTKHLTDPLEPASVRAPSCNIPPRVDAILARAMAKEREQRYPDVGALLDEVGAAWVELTDVSAAHASSLDMPQEAFWQLRTMSGRIRALTRDDSDEIDYGIDSAIRLRRSDLDSYERSLRRRRRVRVASLPLLLAIALGVGYYALWMRPQAPRRAEHEPNNEMDAATVIAPERAVSGYLGKRLGKTEPDRDYYRLDLPETPQGPLVVSAHLSGLPNIDSKLSLLDPTGKVLAQVDEFGVGGDEWLRRVRVQAAVFVLVTEAMDVPRLPVENVSDTYQLSVSFAAESESRESEPNDNPSDAHPLRLGQPVTAYLDRRGDVDVYRFEGASGRYRLRFEGPEELPLTWRVGDQDTRSERELELELATGQVLHVGRADAAPVNADPAQIAARGLPGAALPYTVSVLGE</sequence>
<dbReference type="KEGG" id="hoh:Hoch_0087"/>
<dbReference type="eggNOG" id="COG0515">
    <property type="taxonomic scope" value="Bacteria"/>
</dbReference>
<keyword evidence="9" id="KW-0472">Membrane</keyword>
<keyword evidence="3" id="KW-0808">Transferase</keyword>
<evidence type="ECO:0000256" key="2">
    <source>
        <dbReference type="ARBA" id="ARBA00022527"/>
    </source>
</evidence>
<keyword evidence="6 7" id="KW-0067">ATP-binding</keyword>
<dbReference type="Pfam" id="PF00069">
    <property type="entry name" value="Pkinase"/>
    <property type="match status" value="1"/>
</dbReference>
<keyword evidence="5 11" id="KW-0418">Kinase</keyword>
<dbReference type="InterPro" id="IPR000719">
    <property type="entry name" value="Prot_kinase_dom"/>
</dbReference>
<gene>
    <name evidence="11" type="ordered locus">Hoch_0087</name>
</gene>
<dbReference type="Gene3D" id="1.10.510.10">
    <property type="entry name" value="Transferase(Phosphotransferase) domain 1"/>
    <property type="match status" value="1"/>
</dbReference>
<dbReference type="PANTHER" id="PTHR43289:SF6">
    <property type="entry name" value="SERINE_THREONINE-PROTEIN KINASE NEKL-3"/>
    <property type="match status" value="1"/>
</dbReference>
<feature type="region of interest" description="Disordered" evidence="8">
    <location>
        <begin position="579"/>
        <end position="601"/>
    </location>
</feature>
<dbReference type="CDD" id="cd14014">
    <property type="entry name" value="STKc_PknB_like"/>
    <property type="match status" value="1"/>
</dbReference>
<dbReference type="InterPro" id="IPR017441">
    <property type="entry name" value="Protein_kinase_ATP_BS"/>
</dbReference>
<evidence type="ECO:0000313" key="11">
    <source>
        <dbReference type="EMBL" id="ACY12728.1"/>
    </source>
</evidence>